<dbReference type="AlphaFoldDB" id="A0A2S6NB13"/>
<dbReference type="GO" id="GO:0052621">
    <property type="term" value="F:diguanylate cyclase activity"/>
    <property type="evidence" value="ECO:0007669"/>
    <property type="project" value="UniProtKB-EC"/>
</dbReference>
<dbReference type="PANTHER" id="PTHR45138:SF9">
    <property type="entry name" value="DIGUANYLATE CYCLASE DGCM-RELATED"/>
    <property type="match status" value="1"/>
</dbReference>
<evidence type="ECO:0000256" key="2">
    <source>
        <dbReference type="ARBA" id="ARBA00034247"/>
    </source>
</evidence>
<evidence type="ECO:0000259" key="3">
    <source>
        <dbReference type="PROSITE" id="PS50112"/>
    </source>
</evidence>
<dbReference type="SMART" id="SM00086">
    <property type="entry name" value="PAC"/>
    <property type="match status" value="1"/>
</dbReference>
<dbReference type="OrthoDB" id="9812260at2"/>
<organism evidence="6 7">
    <name type="scientific">Rhodopila globiformis</name>
    <name type="common">Rhodopseudomonas globiformis</name>
    <dbReference type="NCBI Taxonomy" id="1071"/>
    <lineage>
        <taxon>Bacteria</taxon>
        <taxon>Pseudomonadati</taxon>
        <taxon>Pseudomonadota</taxon>
        <taxon>Alphaproteobacteria</taxon>
        <taxon>Acetobacterales</taxon>
        <taxon>Acetobacteraceae</taxon>
        <taxon>Rhodopila</taxon>
    </lineage>
</organism>
<protein>
    <recommendedName>
        <fullName evidence="1">diguanylate cyclase</fullName>
        <ecNumber evidence="1">2.7.7.65</ecNumber>
    </recommendedName>
</protein>
<sequence>MNADQTRESLEVLTQFLYVAPVGLLQFQSNGAIELVSPLAAQLLVPLNPAGDLSNAYAALAPLVPDLARQVREFPESEGPIVDHSRCAVTAGGRRFVLALTVRRIHGDLHMAVLEDVTALDEREQQLQRDQERFRAIFANVREYAIYTVSLDGIIDEWNQSLAQFGGWRPEDVLGRSLDMFFVAEDRQDRLPAVLLSRARQNGSVETEGWCLRRDGSRFWANSVITILPDGEKALRGFVVVSRDMTERKRVEDELRRFATTDPLTGAFNRRYGESCIVKALDESVTGGQRPGILLLDIDHFKSINDRYSHEAGDRALCALVNACKATLAETQPVVRWGGEEFLVLLPSTDLDQATATAERLREAIRHASVPTRNGVIRMTVSIGGAIGQGESIENLVHRADTALYTAKRNGRDCVVMAA</sequence>
<dbReference type="SUPFAM" id="SSF55785">
    <property type="entry name" value="PYP-like sensor domain (PAS domain)"/>
    <property type="match status" value="1"/>
</dbReference>
<feature type="domain" description="PAS" evidence="3">
    <location>
        <begin position="130"/>
        <end position="203"/>
    </location>
</feature>
<evidence type="ECO:0000313" key="6">
    <source>
        <dbReference type="EMBL" id="PPQ31805.1"/>
    </source>
</evidence>
<evidence type="ECO:0000259" key="5">
    <source>
        <dbReference type="PROSITE" id="PS50887"/>
    </source>
</evidence>
<gene>
    <name evidence="6" type="ORF">CCS01_16430</name>
</gene>
<dbReference type="InterPro" id="IPR000700">
    <property type="entry name" value="PAS-assoc_C"/>
</dbReference>
<dbReference type="RefSeq" id="WP_104519909.1">
    <property type="nucleotide sequence ID" value="NZ_NHRY01000182.1"/>
</dbReference>
<dbReference type="InterPro" id="IPR043128">
    <property type="entry name" value="Rev_trsase/Diguanyl_cyclase"/>
</dbReference>
<dbReference type="Pfam" id="PF00990">
    <property type="entry name" value="GGDEF"/>
    <property type="match status" value="1"/>
</dbReference>
<feature type="domain" description="GGDEF" evidence="5">
    <location>
        <begin position="289"/>
        <end position="419"/>
    </location>
</feature>
<dbReference type="InterPro" id="IPR035965">
    <property type="entry name" value="PAS-like_dom_sf"/>
</dbReference>
<comment type="catalytic activity">
    <reaction evidence="2">
        <text>2 GTP = 3',3'-c-di-GMP + 2 diphosphate</text>
        <dbReference type="Rhea" id="RHEA:24898"/>
        <dbReference type="ChEBI" id="CHEBI:33019"/>
        <dbReference type="ChEBI" id="CHEBI:37565"/>
        <dbReference type="ChEBI" id="CHEBI:58805"/>
        <dbReference type="EC" id="2.7.7.65"/>
    </reaction>
</comment>
<keyword evidence="7" id="KW-1185">Reference proteome</keyword>
<dbReference type="FunFam" id="3.30.70.270:FF:000001">
    <property type="entry name" value="Diguanylate cyclase domain protein"/>
    <property type="match status" value="1"/>
</dbReference>
<dbReference type="Proteomes" id="UP000239724">
    <property type="component" value="Unassembled WGS sequence"/>
</dbReference>
<dbReference type="Gene3D" id="3.30.450.20">
    <property type="entry name" value="PAS domain"/>
    <property type="match status" value="1"/>
</dbReference>
<reference evidence="6 7" key="1">
    <citation type="journal article" date="2018" name="Arch. Microbiol.">
        <title>New insights into the metabolic potential of the phototrophic purple bacterium Rhodopila globiformis DSM 161(T) from its draft genome sequence and evidence for a vanadium-dependent nitrogenase.</title>
        <authorList>
            <person name="Imhoff J.F."/>
            <person name="Rahn T."/>
            <person name="Kunzel S."/>
            <person name="Neulinger S.C."/>
        </authorList>
    </citation>
    <scope>NUCLEOTIDE SEQUENCE [LARGE SCALE GENOMIC DNA]</scope>
    <source>
        <strain evidence="6 7">DSM 161</strain>
    </source>
</reference>
<dbReference type="NCBIfam" id="TIGR00229">
    <property type="entry name" value="sensory_box"/>
    <property type="match status" value="1"/>
</dbReference>
<feature type="domain" description="PAC" evidence="4">
    <location>
        <begin position="205"/>
        <end position="257"/>
    </location>
</feature>
<dbReference type="EMBL" id="NHRY01000182">
    <property type="protein sequence ID" value="PPQ31805.1"/>
    <property type="molecule type" value="Genomic_DNA"/>
</dbReference>
<dbReference type="EC" id="2.7.7.65" evidence="1"/>
<dbReference type="NCBIfam" id="TIGR00254">
    <property type="entry name" value="GGDEF"/>
    <property type="match status" value="1"/>
</dbReference>
<dbReference type="PROSITE" id="PS50112">
    <property type="entry name" value="PAS"/>
    <property type="match status" value="1"/>
</dbReference>
<evidence type="ECO:0000259" key="4">
    <source>
        <dbReference type="PROSITE" id="PS50113"/>
    </source>
</evidence>
<dbReference type="PANTHER" id="PTHR45138">
    <property type="entry name" value="REGULATORY COMPONENTS OF SENSORY TRANSDUCTION SYSTEM"/>
    <property type="match status" value="1"/>
</dbReference>
<evidence type="ECO:0000256" key="1">
    <source>
        <dbReference type="ARBA" id="ARBA00012528"/>
    </source>
</evidence>
<dbReference type="InterPro" id="IPR029787">
    <property type="entry name" value="Nucleotide_cyclase"/>
</dbReference>
<comment type="caution">
    <text evidence="6">The sequence shown here is derived from an EMBL/GenBank/DDBJ whole genome shotgun (WGS) entry which is preliminary data.</text>
</comment>
<dbReference type="Gene3D" id="3.30.70.270">
    <property type="match status" value="1"/>
</dbReference>
<dbReference type="PROSITE" id="PS50113">
    <property type="entry name" value="PAC"/>
    <property type="match status" value="1"/>
</dbReference>
<dbReference type="InterPro" id="IPR000160">
    <property type="entry name" value="GGDEF_dom"/>
</dbReference>
<name>A0A2S6NB13_RHOGL</name>
<dbReference type="CDD" id="cd00130">
    <property type="entry name" value="PAS"/>
    <property type="match status" value="1"/>
</dbReference>
<dbReference type="InterPro" id="IPR000014">
    <property type="entry name" value="PAS"/>
</dbReference>
<dbReference type="CDD" id="cd01949">
    <property type="entry name" value="GGDEF"/>
    <property type="match status" value="1"/>
</dbReference>
<dbReference type="InterPro" id="IPR001610">
    <property type="entry name" value="PAC"/>
</dbReference>
<accession>A0A2S6NB13</accession>
<proteinExistence type="predicted"/>
<evidence type="ECO:0000313" key="7">
    <source>
        <dbReference type="Proteomes" id="UP000239724"/>
    </source>
</evidence>
<dbReference type="Pfam" id="PF13426">
    <property type="entry name" value="PAS_9"/>
    <property type="match status" value="1"/>
</dbReference>
<dbReference type="SUPFAM" id="SSF55073">
    <property type="entry name" value="Nucleotide cyclase"/>
    <property type="match status" value="1"/>
</dbReference>
<dbReference type="InterPro" id="IPR050469">
    <property type="entry name" value="Diguanylate_Cyclase"/>
</dbReference>
<dbReference type="SMART" id="SM00267">
    <property type="entry name" value="GGDEF"/>
    <property type="match status" value="1"/>
</dbReference>
<dbReference type="SMART" id="SM00091">
    <property type="entry name" value="PAS"/>
    <property type="match status" value="1"/>
</dbReference>
<dbReference type="PROSITE" id="PS50887">
    <property type="entry name" value="GGDEF"/>
    <property type="match status" value="1"/>
</dbReference>